<sequence length="161" mass="18715">MIHRGIIQMKDNTTDKGLILMKDNTTGVNADEGQHDRVIEDDGQLIRVKFDGQHNRQRVNTNEGQHDRGLILMEDNTTDRGLILMDNLTGRGLIPMKDNTTDKGLILVKDRRLMLMKDNMMYRVNTYEGQHDRQKVAIDEGQHDRHNANTNYYQTTYLENF</sequence>
<name>A0AAN8KAK9_PATCE</name>
<keyword evidence="2" id="KW-1185">Reference proteome</keyword>
<dbReference type="AlphaFoldDB" id="A0AAN8KAK9"/>
<dbReference type="EMBL" id="JAZGQO010000003">
    <property type="protein sequence ID" value="KAK6188760.1"/>
    <property type="molecule type" value="Genomic_DNA"/>
</dbReference>
<organism evidence="1 2">
    <name type="scientific">Patella caerulea</name>
    <name type="common">Rayed Mediterranean limpet</name>
    <dbReference type="NCBI Taxonomy" id="87958"/>
    <lineage>
        <taxon>Eukaryota</taxon>
        <taxon>Metazoa</taxon>
        <taxon>Spiralia</taxon>
        <taxon>Lophotrochozoa</taxon>
        <taxon>Mollusca</taxon>
        <taxon>Gastropoda</taxon>
        <taxon>Patellogastropoda</taxon>
        <taxon>Patelloidea</taxon>
        <taxon>Patellidae</taxon>
        <taxon>Patella</taxon>
    </lineage>
</organism>
<accession>A0AAN8KAK9</accession>
<protein>
    <submittedName>
        <fullName evidence="1">Uncharacterized protein</fullName>
    </submittedName>
</protein>
<dbReference type="Proteomes" id="UP001347796">
    <property type="component" value="Unassembled WGS sequence"/>
</dbReference>
<evidence type="ECO:0000313" key="2">
    <source>
        <dbReference type="Proteomes" id="UP001347796"/>
    </source>
</evidence>
<gene>
    <name evidence="1" type="ORF">SNE40_004873</name>
</gene>
<comment type="caution">
    <text evidence="1">The sequence shown here is derived from an EMBL/GenBank/DDBJ whole genome shotgun (WGS) entry which is preliminary data.</text>
</comment>
<proteinExistence type="predicted"/>
<evidence type="ECO:0000313" key="1">
    <source>
        <dbReference type="EMBL" id="KAK6188760.1"/>
    </source>
</evidence>
<reference evidence="1 2" key="1">
    <citation type="submission" date="2024-01" db="EMBL/GenBank/DDBJ databases">
        <title>The genome of the rayed Mediterranean limpet Patella caerulea (Linnaeus, 1758).</title>
        <authorList>
            <person name="Anh-Thu Weber A."/>
            <person name="Halstead-Nussloch G."/>
        </authorList>
    </citation>
    <scope>NUCLEOTIDE SEQUENCE [LARGE SCALE GENOMIC DNA]</scope>
    <source>
        <strain evidence="1">AATW-2023a</strain>
        <tissue evidence="1">Whole specimen</tissue>
    </source>
</reference>